<comment type="caution">
    <text evidence="3">The sequence shown here is derived from an EMBL/GenBank/DDBJ whole genome shotgun (WGS) entry which is preliminary data.</text>
</comment>
<dbReference type="Gene3D" id="3.40.50.150">
    <property type="entry name" value="Vaccinia Virus protein VP39"/>
    <property type="match status" value="1"/>
</dbReference>
<evidence type="ECO:0000313" key="4">
    <source>
        <dbReference type="Proteomes" id="UP000023776"/>
    </source>
</evidence>
<dbReference type="HOGENOM" id="CLU_032787_1_0_6"/>
<organism evidence="3 4">
    <name type="scientific">Acinetobacter parvus DSM 16617 = CIP 108168</name>
    <dbReference type="NCBI Taxonomy" id="981333"/>
    <lineage>
        <taxon>Bacteria</taxon>
        <taxon>Pseudomonadati</taxon>
        <taxon>Pseudomonadota</taxon>
        <taxon>Gammaproteobacteria</taxon>
        <taxon>Moraxellales</taxon>
        <taxon>Moraxellaceae</taxon>
        <taxon>Acinetobacter</taxon>
    </lineage>
</organism>
<evidence type="ECO:0000259" key="2">
    <source>
        <dbReference type="Pfam" id="PF10119"/>
    </source>
</evidence>
<sequence>MALFNNNYILDEYITTTWTNGYQTEVNYTYGYYRDLSPNFQKFCLLLNGIDSPDIQTNQTHCELGFGQGVSINIHAASTDANFYGTDFNPAHAAHANQLAQHSQTKPYFFDDSFEELLNRNDLPMFDSISLHGIWSWISYENQHIILKFIRKYLKPNGIVYISYNCVTGWAANMPIRELFHSHFKFNSKSTNPLQKVNEALNFSEELLKQNPIFAQRNPNALQKVIDLKQQNPNYLIHEYLNQDWQCFSFQQVVRILDEIKLSYAGSTDLGTHLDNINFSEEHQQFLNAIEHPIFKEQCRDYFANTQFRRDLFIRGKNNLTPLQVQAKLRKTAFVLLTAKEQLPSSITGLLGTFNLIEEIYQPIGNRFAEVNYQPLTIADLEASFPELHYAKILNALVILCHLGLAQPCQNNEPSQKMFEHCHNLNHYILKQASFHQNYGVLISPITGIGIPTEHFHQLFYRAHFIEGLTTATDFAYYVQDVIQQLGWLVLDKDGQMVSDQVKSIEIIQSKAQIFLESKKLEIAKQLRLFN</sequence>
<dbReference type="Proteomes" id="UP000023776">
    <property type="component" value="Unassembled WGS sequence"/>
</dbReference>
<dbReference type="EMBL" id="APOM01000049">
    <property type="protein sequence ID" value="ENU35869.1"/>
    <property type="molecule type" value="Genomic_DNA"/>
</dbReference>
<evidence type="ECO:0000259" key="1">
    <source>
        <dbReference type="Pfam" id="PF08242"/>
    </source>
</evidence>
<keyword evidence="4" id="KW-1185">Reference proteome</keyword>
<accession>N8RQP1</accession>
<dbReference type="InterPro" id="IPR018773">
    <property type="entry name" value="MeTrfase_reg_dom_prd"/>
</dbReference>
<dbReference type="CDD" id="cd02440">
    <property type="entry name" value="AdoMet_MTases"/>
    <property type="match status" value="1"/>
</dbReference>
<evidence type="ECO:0000313" key="3">
    <source>
        <dbReference type="EMBL" id="ENU35869.1"/>
    </source>
</evidence>
<dbReference type="SUPFAM" id="SSF53335">
    <property type="entry name" value="S-adenosyl-L-methionine-dependent methyltransferases"/>
    <property type="match status" value="1"/>
</dbReference>
<gene>
    <name evidence="3" type="ORF">F988_02051</name>
</gene>
<name>N8RQP1_9GAMM</name>
<proteinExistence type="predicted"/>
<reference evidence="3 4" key="1">
    <citation type="submission" date="2013-02" db="EMBL/GenBank/DDBJ databases">
        <title>The Genome Sequence of Acinetobacter parvus CIP 108168.</title>
        <authorList>
            <consortium name="The Broad Institute Genome Sequencing Platform"/>
            <consortium name="The Broad Institute Genome Sequencing Center for Infectious Disease"/>
            <person name="Cerqueira G."/>
            <person name="Feldgarden M."/>
            <person name="Courvalin P."/>
            <person name="Perichon B."/>
            <person name="Grillot-Courvalin C."/>
            <person name="Clermont D."/>
            <person name="Rocha E."/>
            <person name="Yoon E.-J."/>
            <person name="Nemec A."/>
            <person name="Walker B."/>
            <person name="Young S.K."/>
            <person name="Zeng Q."/>
            <person name="Gargeya S."/>
            <person name="Fitzgerald M."/>
            <person name="Haas B."/>
            <person name="Abouelleil A."/>
            <person name="Alvarado L."/>
            <person name="Arachchi H.M."/>
            <person name="Berlin A.M."/>
            <person name="Chapman S.B."/>
            <person name="Dewar J."/>
            <person name="Goldberg J."/>
            <person name="Griggs A."/>
            <person name="Gujja S."/>
            <person name="Hansen M."/>
            <person name="Howarth C."/>
            <person name="Imamovic A."/>
            <person name="Larimer J."/>
            <person name="McCowan C."/>
            <person name="Murphy C."/>
            <person name="Neiman D."/>
            <person name="Pearson M."/>
            <person name="Priest M."/>
            <person name="Roberts A."/>
            <person name="Saif S."/>
            <person name="Shea T."/>
            <person name="Sisk P."/>
            <person name="Sykes S."/>
            <person name="Wortman J."/>
            <person name="Nusbaum C."/>
            <person name="Birren B."/>
        </authorList>
    </citation>
    <scope>NUCLEOTIDE SEQUENCE [LARGE SCALE GENOMIC DNA]</scope>
    <source>
        <strain evidence="3 4">CIP 108168</strain>
    </source>
</reference>
<dbReference type="AlphaFoldDB" id="N8RQP1"/>
<feature type="domain" description="Methyltransferase type 12" evidence="1">
    <location>
        <begin position="63"/>
        <end position="159"/>
    </location>
</feature>
<dbReference type="PATRIC" id="fig|981333.9.peg.2113"/>
<dbReference type="InterPro" id="IPR029063">
    <property type="entry name" value="SAM-dependent_MTases_sf"/>
</dbReference>
<dbReference type="Pfam" id="PF08242">
    <property type="entry name" value="Methyltransf_12"/>
    <property type="match status" value="1"/>
</dbReference>
<dbReference type="Pfam" id="PF10119">
    <property type="entry name" value="MethyTransf_Reg"/>
    <property type="match status" value="1"/>
</dbReference>
<evidence type="ECO:0008006" key="5">
    <source>
        <dbReference type="Google" id="ProtNLM"/>
    </source>
</evidence>
<feature type="domain" description="Methyltransferase regulatory" evidence="2">
    <location>
        <begin position="232"/>
        <end position="315"/>
    </location>
</feature>
<protein>
    <recommendedName>
        <fullName evidence="5">Methyltransferase regulatory domain-containing protein</fullName>
    </recommendedName>
</protein>
<dbReference type="InterPro" id="IPR013217">
    <property type="entry name" value="Methyltransf_12"/>
</dbReference>